<dbReference type="EMBL" id="VFOZ01000001">
    <property type="protein sequence ID" value="TQM00761.1"/>
    <property type="molecule type" value="Genomic_DNA"/>
</dbReference>
<keyword evidence="3 6" id="KW-0812">Transmembrane</keyword>
<evidence type="ECO:0000256" key="3">
    <source>
        <dbReference type="ARBA" id="ARBA00022692"/>
    </source>
</evidence>
<keyword evidence="9" id="KW-1185">Reference proteome</keyword>
<dbReference type="InterPro" id="IPR020846">
    <property type="entry name" value="MFS_dom"/>
</dbReference>
<feature type="transmembrane region" description="Helical" evidence="6">
    <location>
        <begin position="391"/>
        <end position="411"/>
    </location>
</feature>
<protein>
    <submittedName>
        <fullName evidence="8">Putative MFS family arabinose efflux permease</fullName>
    </submittedName>
</protein>
<feature type="domain" description="Major facilitator superfamily (MFS) profile" evidence="7">
    <location>
        <begin position="234"/>
        <end position="416"/>
    </location>
</feature>
<feature type="transmembrane region" description="Helical" evidence="6">
    <location>
        <begin position="362"/>
        <end position="385"/>
    </location>
</feature>
<feature type="transmembrane region" description="Helical" evidence="6">
    <location>
        <begin position="242"/>
        <end position="261"/>
    </location>
</feature>
<organism evidence="8 9">
    <name type="scientific">Actinoallomurus bryophytorum</name>
    <dbReference type="NCBI Taxonomy" id="1490222"/>
    <lineage>
        <taxon>Bacteria</taxon>
        <taxon>Bacillati</taxon>
        <taxon>Actinomycetota</taxon>
        <taxon>Actinomycetes</taxon>
        <taxon>Streptosporangiales</taxon>
        <taxon>Thermomonosporaceae</taxon>
        <taxon>Actinoallomurus</taxon>
    </lineage>
</organism>
<dbReference type="InterPro" id="IPR011701">
    <property type="entry name" value="MFS"/>
</dbReference>
<feature type="transmembrane region" description="Helical" evidence="6">
    <location>
        <begin position="304"/>
        <end position="326"/>
    </location>
</feature>
<dbReference type="PANTHER" id="PTHR23513">
    <property type="entry name" value="INTEGRAL MEMBRANE EFFLUX PROTEIN-RELATED"/>
    <property type="match status" value="1"/>
</dbReference>
<keyword evidence="4 6" id="KW-1133">Transmembrane helix</keyword>
<evidence type="ECO:0000256" key="1">
    <source>
        <dbReference type="ARBA" id="ARBA00004651"/>
    </source>
</evidence>
<evidence type="ECO:0000259" key="7">
    <source>
        <dbReference type="PROSITE" id="PS50850"/>
    </source>
</evidence>
<keyword evidence="5 6" id="KW-0472">Membrane</keyword>
<evidence type="ECO:0000313" key="8">
    <source>
        <dbReference type="EMBL" id="TQM00761.1"/>
    </source>
</evidence>
<feature type="transmembrane region" description="Helical" evidence="6">
    <location>
        <begin position="183"/>
        <end position="201"/>
    </location>
</feature>
<dbReference type="InterPro" id="IPR036259">
    <property type="entry name" value="MFS_trans_sf"/>
</dbReference>
<accession>A0A543CUM5</accession>
<evidence type="ECO:0000313" key="9">
    <source>
        <dbReference type="Proteomes" id="UP000316096"/>
    </source>
</evidence>
<comment type="caution">
    <text evidence="8">The sequence shown here is derived from an EMBL/GenBank/DDBJ whole genome shotgun (WGS) entry which is preliminary data.</text>
</comment>
<dbReference type="Gene3D" id="1.20.1250.20">
    <property type="entry name" value="MFS general substrate transporter like domains"/>
    <property type="match status" value="1"/>
</dbReference>
<keyword evidence="2" id="KW-1003">Cell membrane</keyword>
<dbReference type="Proteomes" id="UP000316096">
    <property type="component" value="Unassembled WGS sequence"/>
</dbReference>
<dbReference type="SUPFAM" id="SSF103473">
    <property type="entry name" value="MFS general substrate transporter"/>
    <property type="match status" value="1"/>
</dbReference>
<dbReference type="GO" id="GO:0005886">
    <property type="term" value="C:plasma membrane"/>
    <property type="evidence" value="ECO:0007669"/>
    <property type="project" value="UniProtKB-SubCell"/>
</dbReference>
<sequence>MKDAASLTEARLTYREVIGVPRVPGLLLSACLSRLAGRMFGLAIVLYVLTHFGSVALAGWVAFASIAPGFVISPIAGALLDRTGEAVAITIDLAASAVLLVALVITSRTGVSSAPLLLILAAAYSLTSPLSAAGIRALIPRLVPENALDQANALDTGSYALVNVLGPFLVGPLFAFTGADSTMVVIAALYGVGALSLIAMGSLSSTAAPARPGPPRALLREAAVGLGYLVRHRTLRGLAVAYSLYQMSWGVLVVAVPVSVVRHPAGGASAGSLTGLLWAVAGLAGVAGAMAAGHIRTLGRERTVIAVSALATGVVIFPVSTVYGLAGLGVGLALVGLLEGPIDVGVLTLRQRRADPGWLGRILAVSFSLNMAGLPIGSAIGGLIVTQSLPAAFAVAAIASMASALATYVLIPKRTD</sequence>
<dbReference type="OrthoDB" id="2472181at2"/>
<evidence type="ECO:0000256" key="5">
    <source>
        <dbReference type="ARBA" id="ARBA00023136"/>
    </source>
</evidence>
<feature type="transmembrane region" description="Helical" evidence="6">
    <location>
        <begin position="332"/>
        <end position="350"/>
    </location>
</feature>
<dbReference type="CDD" id="cd06173">
    <property type="entry name" value="MFS_MefA_like"/>
    <property type="match status" value="1"/>
</dbReference>
<feature type="transmembrane region" description="Helical" evidence="6">
    <location>
        <begin position="273"/>
        <end position="292"/>
    </location>
</feature>
<comment type="subcellular location">
    <subcellularLocation>
        <location evidence="1">Cell membrane</location>
        <topology evidence="1">Multi-pass membrane protein</topology>
    </subcellularLocation>
</comment>
<dbReference type="GO" id="GO:0022857">
    <property type="term" value="F:transmembrane transporter activity"/>
    <property type="evidence" value="ECO:0007669"/>
    <property type="project" value="InterPro"/>
</dbReference>
<dbReference type="Pfam" id="PF07690">
    <property type="entry name" value="MFS_1"/>
    <property type="match status" value="1"/>
</dbReference>
<gene>
    <name evidence="8" type="ORF">FB559_6483</name>
</gene>
<dbReference type="PROSITE" id="PS50850">
    <property type="entry name" value="MFS"/>
    <property type="match status" value="1"/>
</dbReference>
<evidence type="ECO:0000256" key="6">
    <source>
        <dbReference type="SAM" id="Phobius"/>
    </source>
</evidence>
<reference evidence="8 9" key="1">
    <citation type="submission" date="2019-06" db="EMBL/GenBank/DDBJ databases">
        <title>Sequencing the genomes of 1000 actinobacteria strains.</title>
        <authorList>
            <person name="Klenk H.-P."/>
        </authorList>
    </citation>
    <scope>NUCLEOTIDE SEQUENCE [LARGE SCALE GENOMIC DNA]</scope>
    <source>
        <strain evidence="8 9">DSM 102200</strain>
    </source>
</reference>
<feature type="transmembrane region" description="Helical" evidence="6">
    <location>
        <begin position="86"/>
        <end position="105"/>
    </location>
</feature>
<name>A0A543CUM5_9ACTN</name>
<dbReference type="PANTHER" id="PTHR23513:SF11">
    <property type="entry name" value="STAPHYLOFERRIN A TRANSPORTER"/>
    <property type="match status" value="1"/>
</dbReference>
<dbReference type="AlphaFoldDB" id="A0A543CUM5"/>
<proteinExistence type="predicted"/>
<evidence type="ECO:0000256" key="2">
    <source>
        <dbReference type="ARBA" id="ARBA00022475"/>
    </source>
</evidence>
<feature type="transmembrane region" description="Helical" evidence="6">
    <location>
        <begin position="117"/>
        <end position="139"/>
    </location>
</feature>
<evidence type="ECO:0000256" key="4">
    <source>
        <dbReference type="ARBA" id="ARBA00022989"/>
    </source>
</evidence>